<sequence length="258" mass="28360">MATTVAFSVLLGLPFVRAMSGSFGLSYPSLEAQVNLKTDGFWHLGGFCFGKDVDHVGVLNVQVDWRGHTPLDDAQVYLVGFDGRKDHWGLISQNWNTSSCDEKLHMADASDSSTQLGVLGPKYTLKIRVRQRTGVRDWHFALLSCGAVEAAPLKLKVEAEAGALSYFEANTQFDSSSCPVLNTGWWEYASSALGFWLMLIFIVICTSCLAISIGRSLRLCHKRARKTSGSDVVIGRPCEMPHDEKVATGHPHDVKEQP</sequence>
<protein>
    <submittedName>
        <fullName evidence="4">Uncharacterized protein</fullName>
    </submittedName>
</protein>
<evidence type="ECO:0000256" key="2">
    <source>
        <dbReference type="SAM" id="SignalP"/>
    </source>
</evidence>
<comment type="caution">
    <text evidence="4">The sequence shown here is derived from an EMBL/GenBank/DDBJ whole genome shotgun (WGS) entry which is preliminary data.</text>
</comment>
<gene>
    <name evidence="3" type="ORF">SCF082_LOCUS13595</name>
    <name evidence="4" type="ORF">SCF082_LOCUS13762</name>
</gene>
<organism evidence="4 5">
    <name type="scientific">Durusdinium trenchii</name>
    <dbReference type="NCBI Taxonomy" id="1381693"/>
    <lineage>
        <taxon>Eukaryota</taxon>
        <taxon>Sar</taxon>
        <taxon>Alveolata</taxon>
        <taxon>Dinophyceae</taxon>
        <taxon>Suessiales</taxon>
        <taxon>Symbiodiniaceae</taxon>
        <taxon>Durusdinium</taxon>
    </lineage>
</organism>
<feature type="signal peptide" evidence="2">
    <location>
        <begin position="1"/>
        <end position="18"/>
    </location>
</feature>
<evidence type="ECO:0000313" key="5">
    <source>
        <dbReference type="Proteomes" id="UP001642464"/>
    </source>
</evidence>
<keyword evidence="1" id="KW-1133">Transmembrane helix</keyword>
<name>A0ABP0JTZ6_9DINO</name>
<evidence type="ECO:0000313" key="3">
    <source>
        <dbReference type="EMBL" id="CAK9017348.1"/>
    </source>
</evidence>
<keyword evidence="1" id="KW-0812">Transmembrane</keyword>
<feature type="chain" id="PRO_5045029192" evidence="2">
    <location>
        <begin position="19"/>
        <end position="258"/>
    </location>
</feature>
<evidence type="ECO:0000256" key="1">
    <source>
        <dbReference type="SAM" id="Phobius"/>
    </source>
</evidence>
<accession>A0ABP0JTZ6</accession>
<dbReference type="EMBL" id="CAXAMM010008446">
    <property type="protein sequence ID" value="CAK9017348.1"/>
    <property type="molecule type" value="Genomic_DNA"/>
</dbReference>
<keyword evidence="2" id="KW-0732">Signal</keyword>
<feature type="transmembrane region" description="Helical" evidence="1">
    <location>
        <begin position="193"/>
        <end position="213"/>
    </location>
</feature>
<keyword evidence="1" id="KW-0472">Membrane</keyword>
<keyword evidence="5" id="KW-1185">Reference proteome</keyword>
<evidence type="ECO:0000313" key="4">
    <source>
        <dbReference type="EMBL" id="CAK9017720.1"/>
    </source>
</evidence>
<dbReference type="EMBL" id="CAXAMM010008557">
    <property type="protein sequence ID" value="CAK9017720.1"/>
    <property type="molecule type" value="Genomic_DNA"/>
</dbReference>
<proteinExistence type="predicted"/>
<dbReference type="Proteomes" id="UP001642464">
    <property type="component" value="Unassembled WGS sequence"/>
</dbReference>
<reference evidence="4 5" key="1">
    <citation type="submission" date="2024-02" db="EMBL/GenBank/DDBJ databases">
        <authorList>
            <person name="Chen Y."/>
            <person name="Shah S."/>
            <person name="Dougan E. K."/>
            <person name="Thang M."/>
            <person name="Chan C."/>
        </authorList>
    </citation>
    <scope>NUCLEOTIDE SEQUENCE [LARGE SCALE GENOMIC DNA]</scope>
</reference>